<proteinExistence type="predicted"/>
<dbReference type="EMBL" id="WOTB01000011">
    <property type="protein sequence ID" value="NHN84907.1"/>
    <property type="molecule type" value="Genomic_DNA"/>
</dbReference>
<name>A0ABX0JSM7_9PROT</name>
<comment type="caution">
    <text evidence="4">The sequence shown here is derived from an EMBL/GenBank/DDBJ whole genome shotgun (WGS) entry which is preliminary data.</text>
</comment>
<keyword evidence="3" id="KW-0812">Transmembrane</keyword>
<dbReference type="RefSeq" id="WP_173583306.1">
    <property type="nucleotide sequence ID" value="NZ_WOTB01000011.1"/>
</dbReference>
<feature type="region of interest" description="Disordered" evidence="2">
    <location>
        <begin position="222"/>
        <end position="243"/>
    </location>
</feature>
<reference evidence="4 5" key="1">
    <citation type="journal article" date="2020" name="Int. J. Syst. Evol. Microbiol.">
        <title>Novel acetic acid bacteria from cider fermentations: Acetobacter conturbans sp. nov. and Acetobacter fallax sp. nov.</title>
        <authorList>
            <person name="Sombolestani A.S."/>
            <person name="Cleenwerck I."/>
            <person name="Cnockaert M."/>
            <person name="Borremans W."/>
            <person name="Wieme A.D."/>
            <person name="De Vuyst L."/>
            <person name="Vandamme P."/>
        </authorList>
    </citation>
    <scope>NUCLEOTIDE SEQUENCE [LARGE SCALE GENOMIC DNA]</scope>
    <source>
        <strain evidence="4 5">LMG 30640</strain>
    </source>
</reference>
<feature type="transmembrane region" description="Helical" evidence="3">
    <location>
        <begin position="89"/>
        <end position="107"/>
    </location>
</feature>
<keyword evidence="1" id="KW-0201">Cytochrome c-type biogenesis</keyword>
<gene>
    <name evidence="4" type="primary">ccmI</name>
    <name evidence="4" type="ORF">GOB93_09665</name>
</gene>
<keyword evidence="3" id="KW-1133">Transmembrane helix</keyword>
<dbReference type="Gene3D" id="1.25.40.10">
    <property type="entry name" value="Tetratricopeptide repeat domain"/>
    <property type="match status" value="1"/>
</dbReference>
<keyword evidence="3" id="KW-0472">Membrane</keyword>
<evidence type="ECO:0000256" key="3">
    <source>
        <dbReference type="SAM" id="Phobius"/>
    </source>
</evidence>
<evidence type="ECO:0000256" key="1">
    <source>
        <dbReference type="ARBA" id="ARBA00022748"/>
    </source>
</evidence>
<protein>
    <submittedName>
        <fullName evidence="4">C-type cytochrome biogenesis protein CcmI</fullName>
    </submittedName>
</protein>
<dbReference type="Proteomes" id="UP000635278">
    <property type="component" value="Unassembled WGS sequence"/>
</dbReference>
<keyword evidence="5" id="KW-1185">Reference proteome</keyword>
<sequence>MIWLSIACLSLLALLPAAFILWRRAVARDERSAALELHEAQLAELDRDLASGMIAPAEHAVAQLEIQRRILVADRAPAEMADRSARNRVIIALVLLPVVATGLYLAGGGHPRFPAQPLEPRLKEVQARDARAAKAIAQLREALATIPPGDPSLRQGYLLLGQAEASRGHDADAAAAWRKALDLGFDPELALQVAEEQVRSEKHISADSLSLYRRALDAAPKDAPWKQAVQQRIAQGEHDQEQP</sequence>
<dbReference type="InterPro" id="IPR017560">
    <property type="entry name" value="Cyt_c_biogenesis_CcmI"/>
</dbReference>
<evidence type="ECO:0000313" key="4">
    <source>
        <dbReference type="EMBL" id="NHN84907.1"/>
    </source>
</evidence>
<evidence type="ECO:0000313" key="5">
    <source>
        <dbReference type="Proteomes" id="UP000635278"/>
    </source>
</evidence>
<dbReference type="InterPro" id="IPR011990">
    <property type="entry name" value="TPR-like_helical_dom_sf"/>
</dbReference>
<dbReference type="NCBIfam" id="TIGR03142">
    <property type="entry name" value="cytochro_ccmI"/>
    <property type="match status" value="1"/>
</dbReference>
<organism evidence="4 5">
    <name type="scientific">Acetobacter musti</name>
    <dbReference type="NCBI Taxonomy" id="864732"/>
    <lineage>
        <taxon>Bacteria</taxon>
        <taxon>Pseudomonadati</taxon>
        <taxon>Pseudomonadota</taxon>
        <taxon>Alphaproteobacteria</taxon>
        <taxon>Acetobacterales</taxon>
        <taxon>Acetobacteraceae</taxon>
        <taxon>Acetobacter</taxon>
    </lineage>
</organism>
<evidence type="ECO:0000256" key="2">
    <source>
        <dbReference type="SAM" id="MobiDB-lite"/>
    </source>
</evidence>
<accession>A0ABX0JSM7</accession>